<comment type="caution">
    <text evidence="9">The sequence shown here is derived from an EMBL/GenBank/DDBJ whole genome shotgun (WGS) entry which is preliminary data.</text>
</comment>
<evidence type="ECO:0000256" key="4">
    <source>
        <dbReference type="ARBA" id="ARBA00022801"/>
    </source>
</evidence>
<dbReference type="PRINTS" id="PR00738">
    <property type="entry name" value="GLHYDRLASE20"/>
</dbReference>
<dbReference type="SUPFAM" id="SSF49785">
    <property type="entry name" value="Galactose-binding domain-like"/>
    <property type="match status" value="1"/>
</dbReference>
<dbReference type="CDD" id="cd04082">
    <property type="entry name" value="CBM35_pectate_lyase-like"/>
    <property type="match status" value="1"/>
</dbReference>
<dbReference type="SUPFAM" id="SSF51445">
    <property type="entry name" value="(Trans)glycosidases"/>
    <property type="match status" value="1"/>
</dbReference>
<dbReference type="PANTHER" id="PTHR22600">
    <property type="entry name" value="BETA-HEXOSAMINIDASE"/>
    <property type="match status" value="1"/>
</dbReference>
<dbReference type="GO" id="GO:0030246">
    <property type="term" value="F:carbohydrate binding"/>
    <property type="evidence" value="ECO:0007669"/>
    <property type="project" value="InterPro"/>
</dbReference>
<feature type="chain" id="PRO_5024316582" description="beta-N-acetylhexosaminidase" evidence="7">
    <location>
        <begin position="29"/>
        <end position="652"/>
    </location>
</feature>
<comment type="similarity">
    <text evidence="2">Belongs to the glycosyl hydrolase 20 family.</text>
</comment>
<evidence type="ECO:0000313" key="9">
    <source>
        <dbReference type="EMBL" id="GES21257.1"/>
    </source>
</evidence>
<dbReference type="InterPro" id="IPR029018">
    <property type="entry name" value="Hex-like_dom2"/>
</dbReference>
<dbReference type="Gene3D" id="3.30.379.10">
    <property type="entry name" value="Chitobiase/beta-hexosaminidase domain 2-like"/>
    <property type="match status" value="1"/>
</dbReference>
<gene>
    <name evidence="9" type="ORF">Aple_041530</name>
</gene>
<evidence type="ECO:0000256" key="7">
    <source>
        <dbReference type="SAM" id="SignalP"/>
    </source>
</evidence>
<dbReference type="Pfam" id="PF16990">
    <property type="entry name" value="CBM_35"/>
    <property type="match status" value="1"/>
</dbReference>
<dbReference type="AlphaFoldDB" id="A0A5M3XID3"/>
<feature type="signal peptide" evidence="7">
    <location>
        <begin position="1"/>
        <end position="28"/>
    </location>
</feature>
<name>A0A5M3XID3_9ACTN</name>
<dbReference type="SUPFAM" id="SSF55545">
    <property type="entry name" value="beta-N-acetylhexosaminidase-like domain"/>
    <property type="match status" value="1"/>
</dbReference>
<dbReference type="Pfam" id="PF00728">
    <property type="entry name" value="Glyco_hydro_20"/>
    <property type="match status" value="1"/>
</dbReference>
<keyword evidence="10" id="KW-1185">Reference proteome</keyword>
<evidence type="ECO:0000256" key="5">
    <source>
        <dbReference type="ARBA" id="ARBA00023295"/>
    </source>
</evidence>
<sequence length="652" mass="69157">MTRFARVVVTVLLASTAVIVPGSAPAVAATMADVVPVPVTIQPSAATYTLPAGASIFTQSGSADVGTYLAGILRRSTGYALPIASAGSGEPTSGISLLLSGADPSVGAQGYQLDVTAAAVVLRAQTATGLFNGVQTLRQLLPPEIESTTVRPGPWAVPGGRIVDYPRFPYRGTMLDVARHFHPVATIKQHIDRIALYKINYLHLHLSDDQGWRIVVDSWPRLATFGGSTQVGGGPGGYYTKAQFQDIVAYAAARHITIVPEIDMPGHTNAALASYADLNCNGVAPALYTGTGVGFSSLCTTKEITYTFVNDVLTELAALTPGPYLHVGGDEADATSDAQYATFMNRVQPLVTGKNKAVMGWHQIGASAVQHSANRIVQYWGTTTSDSLVSTAVSRGAKVVMSPANKAYLDMKYTNATPIGLSWAGLIEVQTAYEWNPGAHLSGVPATAVLGVEAPMWTETIVTEDHIEFMAFPRLPAIAELGWSPWSTHNWTAFRARLAVQGPRWTIMGIDFYRSPQIAWPAPGTTVRYEAENAAITQGVVESNHAGYSGTGFVNYDSAVGSRVQWTVTAPTAGTAALRFRYANGTTVNRPMDITVNGTLVADEFAFTGTGAWTTWQTRTLTVTLPAGTSTIRAAATTANGGPNVDYLEVQR</sequence>
<dbReference type="GO" id="GO:0005975">
    <property type="term" value="P:carbohydrate metabolic process"/>
    <property type="evidence" value="ECO:0007669"/>
    <property type="project" value="InterPro"/>
</dbReference>
<evidence type="ECO:0000259" key="8">
    <source>
        <dbReference type="PROSITE" id="PS51175"/>
    </source>
</evidence>
<organism evidence="9 10">
    <name type="scientific">Acrocarpospora pleiomorpha</name>
    <dbReference type="NCBI Taxonomy" id="90975"/>
    <lineage>
        <taxon>Bacteria</taxon>
        <taxon>Bacillati</taxon>
        <taxon>Actinomycetota</taxon>
        <taxon>Actinomycetes</taxon>
        <taxon>Streptosporangiales</taxon>
        <taxon>Streptosporangiaceae</taxon>
        <taxon>Acrocarpospora</taxon>
    </lineage>
</organism>
<dbReference type="InterPro" id="IPR015883">
    <property type="entry name" value="Glyco_hydro_20_cat"/>
</dbReference>
<keyword evidence="5" id="KW-0326">Glycosidase</keyword>
<dbReference type="EMBL" id="BLAF01000022">
    <property type="protein sequence ID" value="GES21257.1"/>
    <property type="molecule type" value="Genomic_DNA"/>
</dbReference>
<evidence type="ECO:0000313" key="10">
    <source>
        <dbReference type="Proteomes" id="UP000377595"/>
    </source>
</evidence>
<dbReference type="PROSITE" id="PS51175">
    <property type="entry name" value="CBM6"/>
    <property type="match status" value="1"/>
</dbReference>
<dbReference type="InterPro" id="IPR025705">
    <property type="entry name" value="Beta_hexosaminidase_sua/sub"/>
</dbReference>
<evidence type="ECO:0000256" key="3">
    <source>
        <dbReference type="ARBA" id="ARBA00012663"/>
    </source>
</evidence>
<accession>A0A5M3XID3</accession>
<evidence type="ECO:0000256" key="2">
    <source>
        <dbReference type="ARBA" id="ARBA00006285"/>
    </source>
</evidence>
<dbReference type="CDD" id="cd06568">
    <property type="entry name" value="GH20_SpHex_like"/>
    <property type="match status" value="1"/>
</dbReference>
<dbReference type="Pfam" id="PF02838">
    <property type="entry name" value="Glyco_hydro_20b"/>
    <property type="match status" value="1"/>
</dbReference>
<dbReference type="GO" id="GO:0016020">
    <property type="term" value="C:membrane"/>
    <property type="evidence" value="ECO:0007669"/>
    <property type="project" value="TreeGrafter"/>
</dbReference>
<protein>
    <recommendedName>
        <fullName evidence="3">beta-N-acetylhexosaminidase</fullName>
        <ecNumber evidence="3">3.2.1.52</ecNumber>
    </recommendedName>
</protein>
<dbReference type="Gene3D" id="3.20.20.80">
    <property type="entry name" value="Glycosidases"/>
    <property type="match status" value="1"/>
</dbReference>
<dbReference type="Gene3D" id="2.60.120.260">
    <property type="entry name" value="Galactose-binding domain-like"/>
    <property type="match status" value="1"/>
</dbReference>
<comment type="catalytic activity">
    <reaction evidence="1">
        <text>Hydrolysis of terminal non-reducing N-acetyl-D-hexosamine residues in N-acetyl-beta-D-hexosaminides.</text>
        <dbReference type="EC" id="3.2.1.52"/>
    </reaction>
</comment>
<evidence type="ECO:0000256" key="6">
    <source>
        <dbReference type="PIRSR" id="PIRSR625705-1"/>
    </source>
</evidence>
<dbReference type="GO" id="GO:0004563">
    <property type="term" value="F:beta-N-acetylhexosaminidase activity"/>
    <property type="evidence" value="ECO:0007669"/>
    <property type="project" value="UniProtKB-EC"/>
</dbReference>
<dbReference type="GO" id="GO:0030203">
    <property type="term" value="P:glycosaminoglycan metabolic process"/>
    <property type="evidence" value="ECO:0007669"/>
    <property type="project" value="TreeGrafter"/>
</dbReference>
<dbReference type="InterPro" id="IPR017853">
    <property type="entry name" value="GH"/>
</dbReference>
<feature type="active site" description="Proton donor" evidence="6">
    <location>
        <position position="331"/>
    </location>
</feature>
<dbReference type="Proteomes" id="UP000377595">
    <property type="component" value="Unassembled WGS sequence"/>
</dbReference>
<reference evidence="9 10" key="1">
    <citation type="submission" date="2019-10" db="EMBL/GenBank/DDBJ databases">
        <title>Whole genome shotgun sequence of Acrocarpospora pleiomorpha NBRC 16267.</title>
        <authorList>
            <person name="Ichikawa N."/>
            <person name="Kimura A."/>
            <person name="Kitahashi Y."/>
            <person name="Komaki H."/>
            <person name="Oguchi A."/>
        </authorList>
    </citation>
    <scope>NUCLEOTIDE SEQUENCE [LARGE SCALE GENOMIC DNA]</scope>
    <source>
        <strain evidence="9 10">NBRC 16267</strain>
    </source>
</reference>
<dbReference type="InterPro" id="IPR005084">
    <property type="entry name" value="CBM6"/>
</dbReference>
<dbReference type="InterPro" id="IPR015882">
    <property type="entry name" value="HEX_bac_N"/>
</dbReference>
<dbReference type="PANTHER" id="PTHR22600:SF57">
    <property type="entry name" value="BETA-N-ACETYLHEXOSAMINIDASE"/>
    <property type="match status" value="1"/>
</dbReference>
<evidence type="ECO:0000256" key="1">
    <source>
        <dbReference type="ARBA" id="ARBA00001231"/>
    </source>
</evidence>
<keyword evidence="7" id="KW-0732">Signal</keyword>
<dbReference type="EC" id="3.2.1.52" evidence="3"/>
<dbReference type="InterPro" id="IPR008979">
    <property type="entry name" value="Galactose-bd-like_sf"/>
</dbReference>
<keyword evidence="4" id="KW-0378">Hydrolase</keyword>
<proteinExistence type="inferred from homology"/>
<feature type="domain" description="CBM6" evidence="8">
    <location>
        <begin position="527"/>
        <end position="651"/>
    </location>
</feature>